<dbReference type="Pfam" id="PF00583">
    <property type="entry name" value="Acetyltransf_1"/>
    <property type="match status" value="1"/>
</dbReference>
<evidence type="ECO:0000259" key="1">
    <source>
        <dbReference type="PROSITE" id="PS51186"/>
    </source>
</evidence>
<proteinExistence type="predicted"/>
<dbReference type="EMBL" id="MECQ01000001">
    <property type="protein sequence ID" value="ODV57126.1"/>
    <property type="molecule type" value="Genomic_DNA"/>
</dbReference>
<dbReference type="OrthoDB" id="1895809at2"/>
<keyword evidence="2" id="KW-0808">Transferase</keyword>
<dbReference type="InterPro" id="IPR000182">
    <property type="entry name" value="GNAT_dom"/>
</dbReference>
<organism evidence="2 3">
    <name type="scientific">Lysinibacillus fusiformis</name>
    <dbReference type="NCBI Taxonomy" id="28031"/>
    <lineage>
        <taxon>Bacteria</taxon>
        <taxon>Bacillati</taxon>
        <taxon>Bacillota</taxon>
        <taxon>Bacilli</taxon>
        <taxon>Bacillales</taxon>
        <taxon>Bacillaceae</taxon>
        <taxon>Lysinibacillus</taxon>
    </lineage>
</organism>
<evidence type="ECO:0000313" key="2">
    <source>
        <dbReference type="EMBL" id="ODV57126.1"/>
    </source>
</evidence>
<dbReference type="Gene3D" id="3.40.630.30">
    <property type="match status" value="1"/>
</dbReference>
<protein>
    <submittedName>
        <fullName evidence="2">GNAT family N-acetyltransferase</fullName>
    </submittedName>
</protein>
<dbReference type="PROSITE" id="PS51186">
    <property type="entry name" value="GNAT"/>
    <property type="match status" value="1"/>
</dbReference>
<dbReference type="SUPFAM" id="SSF55729">
    <property type="entry name" value="Acyl-CoA N-acyltransferases (Nat)"/>
    <property type="match status" value="1"/>
</dbReference>
<sequence length="184" mass="21566">MRKIIIRRPEPADTPVLHKFFLHVIQDTFAKEGLAELVDDQQQEWTTKKQYLAADFESQGQKRFFWLAEDAETKEIIGTIEYGESNEFIQKTITEDLSNCPEIGTVYVHPNYQGCGIGTRLVKKMLTTLEMKNVPSFCLDSGYKQAQLVWQKKFGHPNYVLEHFWGTNNHHMIWKRDLPFQLKE</sequence>
<dbReference type="RefSeq" id="WP_069482049.1">
    <property type="nucleotide sequence ID" value="NZ_KV766182.1"/>
</dbReference>
<reference evidence="2 3" key="1">
    <citation type="submission" date="2016-09" db="EMBL/GenBank/DDBJ databases">
        <title>Draft genome sequence of the soil isolate, Lysinibacillus fusiformis M5, a potential hypoxanthine producer.</title>
        <authorList>
            <person name="Gallegos-Monterrosa R."/>
            <person name="Maroti G."/>
            <person name="Balint B."/>
            <person name="Kovacs A.T."/>
        </authorList>
    </citation>
    <scope>NUCLEOTIDE SEQUENCE [LARGE SCALE GENOMIC DNA]</scope>
    <source>
        <strain evidence="2 3">M5</strain>
    </source>
</reference>
<comment type="caution">
    <text evidence="2">The sequence shown here is derived from an EMBL/GenBank/DDBJ whole genome shotgun (WGS) entry which is preliminary data.</text>
</comment>
<feature type="domain" description="N-acetyltransferase" evidence="1">
    <location>
        <begin position="4"/>
        <end position="179"/>
    </location>
</feature>
<dbReference type="Proteomes" id="UP000094784">
    <property type="component" value="Unassembled WGS sequence"/>
</dbReference>
<accession>A0A1E4R9I5</accession>
<name>A0A1E4R9I5_9BACI</name>
<dbReference type="CDD" id="cd04301">
    <property type="entry name" value="NAT_SF"/>
    <property type="match status" value="1"/>
</dbReference>
<dbReference type="InterPro" id="IPR016181">
    <property type="entry name" value="Acyl_CoA_acyltransferase"/>
</dbReference>
<dbReference type="AlphaFoldDB" id="A0A1E4R9I5"/>
<evidence type="ECO:0000313" key="3">
    <source>
        <dbReference type="Proteomes" id="UP000094784"/>
    </source>
</evidence>
<gene>
    <name evidence="2" type="ORF">BG258_15035</name>
</gene>
<dbReference type="GO" id="GO:0016747">
    <property type="term" value="F:acyltransferase activity, transferring groups other than amino-acyl groups"/>
    <property type="evidence" value="ECO:0007669"/>
    <property type="project" value="InterPro"/>
</dbReference>